<organism evidence="3">
    <name type="scientific">Schistocephalus solidus</name>
    <name type="common">Tapeworm</name>
    <dbReference type="NCBI Taxonomy" id="70667"/>
    <lineage>
        <taxon>Eukaryota</taxon>
        <taxon>Metazoa</taxon>
        <taxon>Spiralia</taxon>
        <taxon>Lophotrochozoa</taxon>
        <taxon>Platyhelminthes</taxon>
        <taxon>Cestoda</taxon>
        <taxon>Eucestoda</taxon>
        <taxon>Diphyllobothriidea</taxon>
        <taxon>Diphyllobothriidae</taxon>
        <taxon>Schistocephalus</taxon>
    </lineage>
</organism>
<name>A0A0X3Q1M6_SCHSO</name>
<feature type="non-terminal residue" evidence="3">
    <location>
        <position position="1"/>
    </location>
</feature>
<dbReference type="EMBL" id="GEEE01005200">
    <property type="protein sequence ID" value="JAP58025.1"/>
    <property type="molecule type" value="Transcribed_RNA"/>
</dbReference>
<dbReference type="PANTHER" id="PTHR13113">
    <property type="entry name" value="ECSIT EVOLUTIONARILY CONSERVED SIGNALING INTERMEDIATE IN TOLL PATHWAYS"/>
    <property type="match status" value="1"/>
</dbReference>
<evidence type="ECO:0000259" key="2">
    <source>
        <dbReference type="Pfam" id="PF06239"/>
    </source>
</evidence>
<dbReference type="Pfam" id="PF06239">
    <property type="entry name" value="ECSIT_N"/>
    <property type="match status" value="1"/>
</dbReference>
<dbReference type="GO" id="GO:0045087">
    <property type="term" value="P:innate immune response"/>
    <property type="evidence" value="ECO:0007669"/>
    <property type="project" value="TreeGrafter"/>
</dbReference>
<protein>
    <submittedName>
        <fullName evidence="3">Evolutionarily conserved signaling intermediate in Toll pathway</fullName>
    </submittedName>
</protein>
<dbReference type="AlphaFoldDB" id="A0A0X3Q1M6"/>
<dbReference type="InterPro" id="IPR010418">
    <property type="entry name" value="ECSIT"/>
</dbReference>
<gene>
    <name evidence="3" type="primary">ECSIT</name>
    <name evidence="3" type="ORF">TR114529</name>
</gene>
<evidence type="ECO:0000313" key="3">
    <source>
        <dbReference type="EMBL" id="JAP58025.1"/>
    </source>
</evidence>
<feature type="region of interest" description="Disordered" evidence="1">
    <location>
        <begin position="561"/>
        <end position="589"/>
    </location>
</feature>
<feature type="compositionally biased region" description="Basic and acidic residues" evidence="1">
    <location>
        <begin position="577"/>
        <end position="589"/>
    </location>
</feature>
<feature type="domain" description="ECSIT N-terminal" evidence="2">
    <location>
        <begin position="95"/>
        <end position="273"/>
    </location>
</feature>
<dbReference type="PANTHER" id="PTHR13113:SF1">
    <property type="entry name" value="EVOLUTIONARILY CONSERVED SIGNALING INTERMEDIATE IN TOLL PATHWAY, MITOCHONDRIAL"/>
    <property type="match status" value="1"/>
</dbReference>
<dbReference type="InterPro" id="IPR046448">
    <property type="entry name" value="ECSIT_N"/>
</dbReference>
<dbReference type="GO" id="GO:0007178">
    <property type="term" value="P:cell surface receptor protein serine/threonine kinase signaling pathway"/>
    <property type="evidence" value="ECO:0007669"/>
    <property type="project" value="TreeGrafter"/>
</dbReference>
<dbReference type="GO" id="GO:0005739">
    <property type="term" value="C:mitochondrion"/>
    <property type="evidence" value="ECO:0007669"/>
    <property type="project" value="TreeGrafter"/>
</dbReference>
<evidence type="ECO:0000256" key="1">
    <source>
        <dbReference type="SAM" id="MobiDB-lite"/>
    </source>
</evidence>
<accession>A0A0X3Q1M6</accession>
<proteinExistence type="predicted"/>
<sequence length="589" mass="66137">PFNGPYLTRCMFSLKIFVSLSRAKTSKLSLPRCSIRPLFSFFRKKPETVDGKKERPSDQNVAHAELLWTEAKEEFVKNKLSRVPPSDQSALALKKSQIKKIKKAAFLDVVNLFVERSGKARRGYNEFILAALDQMKDYEVADDLEAYKALLDVLPRNRLKATTFLHADMGAYKQQQDTISKLLMQLNAHQVLPDDEFGDKIVEVFGFRSHVMTHYRRMMYWVPKLRHANPWPVLERLPDDLDDSSAYLAQLVAARISPDPNTEFTVIQADLQENNTKPSSSTPSCLVSAQSAIQRGLLSAYISSAVTGDGSQSPRVIYLDGPQFVWYRQLQLAYYVLWADLDGDRLRKQAEMKQKTDTILDRIPEDSWDYRICGSDCDKPIQLQRTMLRNHALLDVGTASSSVDKSEGGSSLMQIKPNRRSLTASNNRSETLLRKRALWVALRSQNQQLTHLPEQLTRHEQAEGTIFALGVVGPVADALDHQGVLFDWEATRGVTAPDDKAGGLPSATVPDYLPTVPAPAPARLLRSWLKDLRVHNPALDAATVVLRGENSVGVGTSVIMEDEEAEERQQKPPGSEEAMKHTSKREART</sequence>
<reference evidence="3" key="1">
    <citation type="submission" date="2016-01" db="EMBL/GenBank/DDBJ databases">
        <title>Reference transcriptome for the parasite Schistocephalus solidus: insights into the molecular evolution of parasitism.</title>
        <authorList>
            <person name="Hebert F.O."/>
            <person name="Grambauer S."/>
            <person name="Barber I."/>
            <person name="Landry C.R."/>
            <person name="Aubin-Horth N."/>
        </authorList>
    </citation>
    <scope>NUCLEOTIDE SEQUENCE</scope>
</reference>